<comment type="similarity">
    <text evidence="2">Belongs to the cyclin family.</text>
</comment>
<evidence type="ECO:0000259" key="3">
    <source>
        <dbReference type="SMART" id="SM00385"/>
    </source>
</evidence>
<evidence type="ECO:0000313" key="5">
    <source>
        <dbReference type="EMBL" id="CAL8115934.1"/>
    </source>
</evidence>
<feature type="domain" description="Cyclin-like" evidence="3">
    <location>
        <begin position="208"/>
        <end position="307"/>
    </location>
</feature>
<name>A0ABP1R6M8_9HEXA</name>
<dbReference type="InterPro" id="IPR004367">
    <property type="entry name" value="Cyclin_C-dom"/>
</dbReference>
<evidence type="ECO:0000256" key="1">
    <source>
        <dbReference type="ARBA" id="ARBA00023127"/>
    </source>
</evidence>
<dbReference type="EMBL" id="CAXLJM020000051">
    <property type="protein sequence ID" value="CAL8115934.1"/>
    <property type="molecule type" value="Genomic_DNA"/>
</dbReference>
<reference evidence="5 6" key="1">
    <citation type="submission" date="2024-08" db="EMBL/GenBank/DDBJ databases">
        <authorList>
            <person name="Cucini C."/>
            <person name="Frati F."/>
        </authorList>
    </citation>
    <scope>NUCLEOTIDE SEQUENCE [LARGE SCALE GENOMIC DNA]</scope>
</reference>
<dbReference type="Proteomes" id="UP001642540">
    <property type="component" value="Unassembled WGS sequence"/>
</dbReference>
<feature type="domain" description="Cyclin-like" evidence="3">
    <location>
        <begin position="108"/>
        <end position="192"/>
    </location>
</feature>
<dbReference type="Pfam" id="PF02984">
    <property type="entry name" value="Cyclin_C"/>
    <property type="match status" value="1"/>
</dbReference>
<dbReference type="SMART" id="SM00385">
    <property type="entry name" value="CYCLIN"/>
    <property type="match status" value="2"/>
</dbReference>
<keyword evidence="1 2" id="KW-0195">Cyclin</keyword>
<dbReference type="SUPFAM" id="SSF47954">
    <property type="entry name" value="Cyclin-like"/>
    <property type="match status" value="2"/>
</dbReference>
<protein>
    <recommendedName>
        <fullName evidence="7">G1/S-specific cyclin-D2</fullName>
    </recommendedName>
</protein>
<dbReference type="PANTHER" id="PTHR10177">
    <property type="entry name" value="CYCLINS"/>
    <property type="match status" value="1"/>
</dbReference>
<dbReference type="Gene3D" id="1.10.472.10">
    <property type="entry name" value="Cyclin-like"/>
    <property type="match status" value="2"/>
</dbReference>
<feature type="domain" description="Cyclin C-terminal" evidence="4">
    <location>
        <begin position="201"/>
        <end position="343"/>
    </location>
</feature>
<gene>
    <name evidence="5" type="ORF">ODALV1_LOCUS17079</name>
</gene>
<dbReference type="InterPro" id="IPR013763">
    <property type="entry name" value="Cyclin-like_dom"/>
</dbReference>
<dbReference type="SMART" id="SM01332">
    <property type="entry name" value="Cyclin_C"/>
    <property type="match status" value="1"/>
</dbReference>
<sequence>MQPHLMSTDGNVPENKTPDVPCCQPQMPVLAELLCSEPSDPDLLDSVSGTVNEDDGSVQSFFDPAILHHPEVMTRLRTLESMMPQPKNYFVGSPKNDILPYMRKVVASWMLEVCEEQRCDEAVFPLAIGILDQFLATCNIKKEQLQMVACVCLLLASKSRQCNHFSLELLSWYTDNSVSPQSLRTWELVILSQLNWDINVITANDFVDFILVRSANQGYSQGNKYSQIIRRHAVTFVALCSTEPRFVGWKPSLIAASAIYTAMKGMRREDTKLATGLAEMASVNVDQLMSISASIDQVISAEVGVVEQQTADSPHARNVGISATVAAKKATSCGYEAATTRAPMDSQDILV</sequence>
<proteinExistence type="inferred from homology"/>
<keyword evidence="6" id="KW-1185">Reference proteome</keyword>
<dbReference type="InterPro" id="IPR039361">
    <property type="entry name" value="Cyclin"/>
</dbReference>
<accession>A0ABP1R6M8</accession>
<comment type="caution">
    <text evidence="5">The sequence shown here is derived from an EMBL/GenBank/DDBJ whole genome shotgun (WGS) entry which is preliminary data.</text>
</comment>
<evidence type="ECO:0000313" key="6">
    <source>
        <dbReference type="Proteomes" id="UP001642540"/>
    </source>
</evidence>
<evidence type="ECO:0008006" key="7">
    <source>
        <dbReference type="Google" id="ProtNLM"/>
    </source>
</evidence>
<dbReference type="InterPro" id="IPR036915">
    <property type="entry name" value="Cyclin-like_sf"/>
</dbReference>
<evidence type="ECO:0000259" key="4">
    <source>
        <dbReference type="SMART" id="SM01332"/>
    </source>
</evidence>
<dbReference type="Pfam" id="PF00134">
    <property type="entry name" value="Cyclin_N"/>
    <property type="match status" value="1"/>
</dbReference>
<evidence type="ECO:0000256" key="2">
    <source>
        <dbReference type="RuleBase" id="RU000383"/>
    </source>
</evidence>
<organism evidence="5 6">
    <name type="scientific">Orchesella dallaii</name>
    <dbReference type="NCBI Taxonomy" id="48710"/>
    <lineage>
        <taxon>Eukaryota</taxon>
        <taxon>Metazoa</taxon>
        <taxon>Ecdysozoa</taxon>
        <taxon>Arthropoda</taxon>
        <taxon>Hexapoda</taxon>
        <taxon>Collembola</taxon>
        <taxon>Entomobryomorpha</taxon>
        <taxon>Entomobryoidea</taxon>
        <taxon>Orchesellidae</taxon>
        <taxon>Orchesellinae</taxon>
        <taxon>Orchesella</taxon>
    </lineage>
</organism>
<dbReference type="InterPro" id="IPR006671">
    <property type="entry name" value="Cyclin_N"/>
</dbReference>